<dbReference type="AlphaFoldDB" id="A0A7X9IJE3"/>
<accession>A0A7X9IJE3</accession>
<organism evidence="2 3">
    <name type="scientific">SAR324 cluster bacterium</name>
    <dbReference type="NCBI Taxonomy" id="2024889"/>
    <lineage>
        <taxon>Bacteria</taxon>
        <taxon>Deltaproteobacteria</taxon>
        <taxon>SAR324 cluster</taxon>
    </lineage>
</organism>
<comment type="caution">
    <text evidence="2">The sequence shown here is derived from an EMBL/GenBank/DDBJ whole genome shotgun (WGS) entry which is preliminary data.</text>
</comment>
<reference evidence="2 3" key="1">
    <citation type="journal article" date="2020" name="Biotechnol. Biofuels">
        <title>New insights from the biogas microbiome by comprehensive genome-resolved metagenomics of nearly 1600 species originating from multiple anaerobic digesters.</title>
        <authorList>
            <person name="Campanaro S."/>
            <person name="Treu L."/>
            <person name="Rodriguez-R L.M."/>
            <person name="Kovalovszki A."/>
            <person name="Ziels R.M."/>
            <person name="Maus I."/>
            <person name="Zhu X."/>
            <person name="Kougias P.G."/>
            <person name="Basile A."/>
            <person name="Luo G."/>
            <person name="Schluter A."/>
            <person name="Konstantinidis K.T."/>
            <person name="Angelidaki I."/>
        </authorList>
    </citation>
    <scope>NUCLEOTIDE SEQUENCE [LARGE SCALE GENOMIC DNA]</scope>
    <source>
        <strain evidence="2">AS27yjCOA_65</strain>
    </source>
</reference>
<name>A0A7X9IJE3_9DELT</name>
<evidence type="ECO:0000313" key="3">
    <source>
        <dbReference type="Proteomes" id="UP000524246"/>
    </source>
</evidence>
<keyword evidence="1" id="KW-0812">Transmembrane</keyword>
<dbReference type="InterPro" id="IPR030925">
    <property type="entry name" value="T2SS_GspN_Lepto"/>
</dbReference>
<evidence type="ECO:0000313" key="2">
    <source>
        <dbReference type="EMBL" id="NMC61979.1"/>
    </source>
</evidence>
<protein>
    <submittedName>
        <fullName evidence="2">Type II secretion system protein GspN</fullName>
    </submittedName>
</protein>
<gene>
    <name evidence="2" type="primary">gspN</name>
    <name evidence="2" type="ORF">GYA55_02295</name>
</gene>
<proteinExistence type="predicted"/>
<evidence type="ECO:0000256" key="1">
    <source>
        <dbReference type="SAM" id="Phobius"/>
    </source>
</evidence>
<dbReference type="Proteomes" id="UP000524246">
    <property type="component" value="Unassembled WGS sequence"/>
</dbReference>
<feature type="transmembrane region" description="Helical" evidence="1">
    <location>
        <begin position="7"/>
        <end position="26"/>
    </location>
</feature>
<dbReference type="EMBL" id="JAAZON010000093">
    <property type="protein sequence ID" value="NMC61979.1"/>
    <property type="molecule type" value="Genomic_DNA"/>
</dbReference>
<keyword evidence="1" id="KW-0472">Membrane</keyword>
<sequence length="301" mass="32309">MIRSSQKVILPLSVILAVGVVFYMTLKSDAVGSYVREKIIEVGREKGLSMKMDNVACGILGCKAEGVTVSLQHAFMYLRIDELNIRPKFVGILLGGPQLRMTGQLYRGNFISELRIQPKESIISGSVIVTGLEVAEIPQLSGIGLVAGTLDFTLNSIVVKPDSLGFASGEVRIVGASKPQKTSLPPLLTGAALPIDIPAMREVNVQMIGQMRDDKLTLKEGRLASSLGLVQMEGEVSFSQKSRSVGLGLNGRIELSKEGTREISSLIGLEGKGVDASAAQKFDFQLRGTAENPDFTYKPVS</sequence>
<dbReference type="NCBIfam" id="TIGR04411">
    <property type="entry name" value="T2SS_GspN_Lepto"/>
    <property type="match status" value="1"/>
</dbReference>
<keyword evidence="1" id="KW-1133">Transmembrane helix</keyword>